<sequence>MTRFRAYRRQHKTLATITVSEGFDVDKQFKRREP</sequence>
<evidence type="ECO:0000313" key="2">
    <source>
        <dbReference type="Proteomes" id="UP001183619"/>
    </source>
</evidence>
<name>A0ABU2B778_9CORY</name>
<accession>A0ABU2B778</accession>
<evidence type="ECO:0000313" key="1">
    <source>
        <dbReference type="EMBL" id="MDR7353894.1"/>
    </source>
</evidence>
<reference evidence="1 2" key="1">
    <citation type="submission" date="2023-07" db="EMBL/GenBank/DDBJ databases">
        <title>Sequencing the genomes of 1000 actinobacteria strains.</title>
        <authorList>
            <person name="Klenk H.-P."/>
        </authorList>
    </citation>
    <scope>NUCLEOTIDE SEQUENCE [LARGE SCALE GENOMIC DNA]</scope>
    <source>
        <strain evidence="1 2">DSM 44508</strain>
    </source>
</reference>
<dbReference type="EMBL" id="JAVDYF010000001">
    <property type="protein sequence ID" value="MDR7353894.1"/>
    <property type="molecule type" value="Genomic_DNA"/>
</dbReference>
<gene>
    <name evidence="1" type="ORF">J2S37_000432</name>
</gene>
<dbReference type="Proteomes" id="UP001183619">
    <property type="component" value="Unassembled WGS sequence"/>
</dbReference>
<comment type="caution">
    <text evidence="1">The sequence shown here is derived from an EMBL/GenBank/DDBJ whole genome shotgun (WGS) entry which is preliminary data.</text>
</comment>
<organism evidence="1 2">
    <name type="scientific">Corynebacterium felinum</name>
    <dbReference type="NCBI Taxonomy" id="131318"/>
    <lineage>
        <taxon>Bacteria</taxon>
        <taxon>Bacillati</taxon>
        <taxon>Actinomycetota</taxon>
        <taxon>Actinomycetes</taxon>
        <taxon>Mycobacteriales</taxon>
        <taxon>Corynebacteriaceae</taxon>
        <taxon>Corynebacterium</taxon>
    </lineage>
</organism>
<proteinExistence type="predicted"/>
<keyword evidence="2" id="KW-1185">Reference proteome</keyword>
<protein>
    <submittedName>
        <fullName evidence="1">Uncharacterized protein</fullName>
    </submittedName>
</protein>